<feature type="domain" description="Class II aldolase/adducin N-terminal" evidence="2">
    <location>
        <begin position="7"/>
        <end position="186"/>
    </location>
</feature>
<dbReference type="InterPro" id="IPR051017">
    <property type="entry name" value="Aldolase-II_Adducin_sf"/>
</dbReference>
<dbReference type="PANTHER" id="PTHR10672:SF3">
    <property type="entry name" value="PROTEIN HU-LI TAI SHAO"/>
    <property type="match status" value="1"/>
</dbReference>
<organism evidence="3 4">
    <name type="scientific">Amycolatopsis acididurans</name>
    <dbReference type="NCBI Taxonomy" id="2724524"/>
    <lineage>
        <taxon>Bacteria</taxon>
        <taxon>Bacillati</taxon>
        <taxon>Actinomycetota</taxon>
        <taxon>Actinomycetes</taxon>
        <taxon>Pseudonocardiales</taxon>
        <taxon>Pseudonocardiaceae</taxon>
        <taxon>Amycolatopsis</taxon>
    </lineage>
</organism>
<evidence type="ECO:0000313" key="4">
    <source>
        <dbReference type="Proteomes" id="UP000715441"/>
    </source>
</evidence>
<name>A0ABX1J8L8_9PSEU</name>
<dbReference type="InterPro" id="IPR036409">
    <property type="entry name" value="Aldolase_II/adducin_N_sf"/>
</dbReference>
<comment type="similarity">
    <text evidence="1">Belongs to the aldolase class II family.</text>
</comment>
<dbReference type="SMART" id="SM01007">
    <property type="entry name" value="Aldolase_II"/>
    <property type="match status" value="1"/>
</dbReference>
<evidence type="ECO:0000313" key="3">
    <source>
        <dbReference type="EMBL" id="NKQ56127.1"/>
    </source>
</evidence>
<reference evidence="3 4" key="1">
    <citation type="submission" date="2020-04" db="EMBL/GenBank/DDBJ databases">
        <title>Novel species.</title>
        <authorList>
            <person name="Teo W.F.A."/>
            <person name="Lipun K."/>
            <person name="Srisuk N."/>
            <person name="Duangmal K."/>
        </authorList>
    </citation>
    <scope>NUCLEOTIDE SEQUENCE [LARGE SCALE GENOMIC DNA]</scope>
    <source>
        <strain evidence="3 4">K13G38</strain>
    </source>
</reference>
<dbReference type="Pfam" id="PF00596">
    <property type="entry name" value="Aldolase_II"/>
    <property type="match status" value="1"/>
</dbReference>
<dbReference type="PANTHER" id="PTHR10672">
    <property type="entry name" value="ADDUCIN"/>
    <property type="match status" value="1"/>
</dbReference>
<protein>
    <submittedName>
        <fullName evidence="3">Class II aldolase/adducin family protein</fullName>
    </submittedName>
</protein>
<dbReference type="EMBL" id="JAAXLS010000020">
    <property type="protein sequence ID" value="NKQ56127.1"/>
    <property type="molecule type" value="Genomic_DNA"/>
</dbReference>
<accession>A0ABX1J8L8</accession>
<dbReference type="RefSeq" id="WP_168519169.1">
    <property type="nucleotide sequence ID" value="NZ_JAAXLS010000020.1"/>
</dbReference>
<evidence type="ECO:0000256" key="1">
    <source>
        <dbReference type="ARBA" id="ARBA00037961"/>
    </source>
</evidence>
<proteinExistence type="inferred from homology"/>
<sequence>MVNATQVEIAAGRRILFAEGCDSQSAGHVTVRAADIDNAMWTTVFEYFDETLPDGVVKIGYDFTLLEGDLGGRMLAPVLDFHASIYRQRPDVNAIVHHHGHYTAVVASTGGTIGMFNLLSYLFYDDQAVIVEEEASDVTDAERIARTLGRKSVLLMKNHGCIVVGATLGEAIVKSFLLEKAARYHYEAKLIGGTELTDERHLRNYQRDLNRLVVGETWAAQLRRLRLASPEVFAEDAALQPAGAAG</sequence>
<dbReference type="Proteomes" id="UP000715441">
    <property type="component" value="Unassembled WGS sequence"/>
</dbReference>
<dbReference type="Gene3D" id="3.40.225.10">
    <property type="entry name" value="Class II aldolase/adducin N-terminal domain"/>
    <property type="match status" value="1"/>
</dbReference>
<gene>
    <name evidence="3" type="ORF">HFP15_24930</name>
</gene>
<keyword evidence="4" id="KW-1185">Reference proteome</keyword>
<dbReference type="SUPFAM" id="SSF53639">
    <property type="entry name" value="AraD/HMP-PK domain-like"/>
    <property type="match status" value="1"/>
</dbReference>
<evidence type="ECO:0000259" key="2">
    <source>
        <dbReference type="SMART" id="SM01007"/>
    </source>
</evidence>
<comment type="caution">
    <text evidence="3">The sequence shown here is derived from an EMBL/GenBank/DDBJ whole genome shotgun (WGS) entry which is preliminary data.</text>
</comment>
<dbReference type="InterPro" id="IPR001303">
    <property type="entry name" value="Aldolase_II/adducin_N"/>
</dbReference>